<evidence type="ECO:0000313" key="1">
    <source>
        <dbReference type="EMBL" id="JAP11563.1"/>
    </source>
</evidence>
<reference evidence="1" key="1">
    <citation type="submission" date="2015-12" db="EMBL/GenBank/DDBJ databases">
        <title>Gene expression during late stages of embryo sac development: a critical building block for successful pollen-pistil interactions.</title>
        <authorList>
            <person name="Liu Y."/>
            <person name="Joly V."/>
            <person name="Sabar M."/>
            <person name="Matton D.P."/>
        </authorList>
    </citation>
    <scope>NUCLEOTIDE SEQUENCE</scope>
</reference>
<sequence>ITKLTLNSSLKTILTKTGSTYETPTTDRGWVYWTWFGLVVGSETHISRVLQALTYDHDLCGASCSKGRQ</sequence>
<dbReference type="AlphaFoldDB" id="A0A0V0GWI8"/>
<feature type="non-terminal residue" evidence="1">
    <location>
        <position position="1"/>
    </location>
</feature>
<proteinExistence type="predicted"/>
<name>A0A0V0GWI8_SOLCH</name>
<organism evidence="1">
    <name type="scientific">Solanum chacoense</name>
    <name type="common">Chaco potato</name>
    <dbReference type="NCBI Taxonomy" id="4108"/>
    <lineage>
        <taxon>Eukaryota</taxon>
        <taxon>Viridiplantae</taxon>
        <taxon>Streptophyta</taxon>
        <taxon>Embryophyta</taxon>
        <taxon>Tracheophyta</taxon>
        <taxon>Spermatophyta</taxon>
        <taxon>Magnoliopsida</taxon>
        <taxon>eudicotyledons</taxon>
        <taxon>Gunneridae</taxon>
        <taxon>Pentapetalae</taxon>
        <taxon>asterids</taxon>
        <taxon>lamiids</taxon>
        <taxon>Solanales</taxon>
        <taxon>Solanaceae</taxon>
        <taxon>Solanoideae</taxon>
        <taxon>Solaneae</taxon>
        <taxon>Solanum</taxon>
    </lineage>
</organism>
<dbReference type="EMBL" id="GEDG01031114">
    <property type="protein sequence ID" value="JAP11563.1"/>
    <property type="molecule type" value="Transcribed_RNA"/>
</dbReference>
<protein>
    <submittedName>
        <fullName evidence="1">Putative ovule protein</fullName>
    </submittedName>
</protein>
<accession>A0A0V0GWI8</accession>